<dbReference type="Ensembl" id="ENSSDAT00000000608.1">
    <property type="protein sequence ID" value="ENSSDAP00000000507.1"/>
    <property type="gene ID" value="ENSSDAG00000000557.1"/>
</dbReference>
<name>A0A8C9NT52_SPEDA</name>
<reference evidence="1" key="2">
    <citation type="submission" date="2025-09" db="UniProtKB">
        <authorList>
            <consortium name="Ensembl"/>
        </authorList>
    </citation>
    <scope>IDENTIFICATION</scope>
</reference>
<dbReference type="AlphaFoldDB" id="A0A8C9NT52"/>
<dbReference type="Proteomes" id="UP000694422">
    <property type="component" value="Unplaced"/>
</dbReference>
<keyword evidence="2" id="KW-1185">Reference proteome</keyword>
<accession>A0A8C9NT52</accession>
<evidence type="ECO:0000313" key="2">
    <source>
        <dbReference type="Proteomes" id="UP000694422"/>
    </source>
</evidence>
<proteinExistence type="predicted"/>
<sequence length="109" mass="12148">TRRLSYATGLHLLSLSQASGWKMGSITFFPGRGLPVRLVIFLFVSQVTGVHSHSCLDFLLGHLHSVIKDLEESLRLLIFCQPAEKGVLEGQTHRVSTLTGPRKPHWPPH</sequence>
<evidence type="ECO:0000313" key="1">
    <source>
        <dbReference type="Ensembl" id="ENSSDAP00000000507.1"/>
    </source>
</evidence>
<organism evidence="1 2">
    <name type="scientific">Spermophilus dauricus</name>
    <name type="common">Daurian ground squirrel</name>
    <dbReference type="NCBI Taxonomy" id="99837"/>
    <lineage>
        <taxon>Eukaryota</taxon>
        <taxon>Metazoa</taxon>
        <taxon>Chordata</taxon>
        <taxon>Craniata</taxon>
        <taxon>Vertebrata</taxon>
        <taxon>Euteleostomi</taxon>
        <taxon>Mammalia</taxon>
        <taxon>Eutheria</taxon>
        <taxon>Euarchontoglires</taxon>
        <taxon>Glires</taxon>
        <taxon>Rodentia</taxon>
        <taxon>Sciuromorpha</taxon>
        <taxon>Sciuridae</taxon>
        <taxon>Xerinae</taxon>
        <taxon>Marmotini</taxon>
        <taxon>Spermophilus</taxon>
    </lineage>
</organism>
<protein>
    <submittedName>
        <fullName evidence="1">Uncharacterized protein</fullName>
    </submittedName>
</protein>
<reference evidence="1" key="1">
    <citation type="submission" date="2025-08" db="UniProtKB">
        <authorList>
            <consortium name="Ensembl"/>
        </authorList>
    </citation>
    <scope>IDENTIFICATION</scope>
</reference>